<dbReference type="GO" id="GO:0046872">
    <property type="term" value="F:metal ion binding"/>
    <property type="evidence" value="ECO:0007669"/>
    <property type="project" value="UniProtKB-KW"/>
</dbReference>
<feature type="domain" description="Peptidase M3A/M3B catalytic" evidence="7">
    <location>
        <begin position="3"/>
        <end position="312"/>
    </location>
</feature>
<organism evidence="8">
    <name type="scientific">bioreactor metagenome</name>
    <dbReference type="NCBI Taxonomy" id="1076179"/>
    <lineage>
        <taxon>unclassified sequences</taxon>
        <taxon>metagenomes</taxon>
        <taxon>ecological metagenomes</taxon>
    </lineage>
</organism>
<evidence type="ECO:0000256" key="6">
    <source>
        <dbReference type="ARBA" id="ARBA00023049"/>
    </source>
</evidence>
<keyword evidence="3" id="KW-0479">Metal-binding</keyword>
<gene>
    <name evidence="8" type="primary">pepF1_6</name>
    <name evidence="8" type="ORF">SDC9_49738</name>
</gene>
<protein>
    <submittedName>
        <fullName evidence="8">Oligoendopeptidase F, plasmid</fullName>
        <ecNumber evidence="8">3.4.24.-</ecNumber>
    </submittedName>
</protein>
<name>A0A644WIX3_9ZZZZ</name>
<evidence type="ECO:0000259" key="7">
    <source>
        <dbReference type="Pfam" id="PF01432"/>
    </source>
</evidence>
<dbReference type="InterPro" id="IPR042088">
    <property type="entry name" value="OligoPept_F_C"/>
</dbReference>
<sequence length="327" mass="37253">MVVDTVNRNLDALHGYMALRKKALGLEELRMYDLNVPLADEPETRIPYGKAVEMVTDGLAPLGREYLDVLKKGFSSRWIDVYENQGKRKGAYSWGSYGTHPYILLNYNGTLRDVFTIAHEAGHSLHTWFSHAGQPQVYADYTIFLAEVASTTNEALLLESLLEKAPKEEKVFLLNHYLDQVRTTVYRQTMFAEFERETHSLAEKGEALTAGLLCELWKELNERYHGPEMLLDDALSVEWARIPHFYSAFYVYKYVTGFAAAGCLSSNILHGGEEERKRYIRFLSRGSSAYSLDILREAGVDMTSPVPLEQTLRSFREKTSLLEDLLG</sequence>
<keyword evidence="4 8" id="KW-0378">Hydrolase</keyword>
<dbReference type="CDD" id="cd09608">
    <property type="entry name" value="M3B_PepF"/>
    <property type="match status" value="1"/>
</dbReference>
<evidence type="ECO:0000256" key="4">
    <source>
        <dbReference type="ARBA" id="ARBA00022801"/>
    </source>
</evidence>
<dbReference type="AlphaFoldDB" id="A0A644WIX3"/>
<reference evidence="8" key="1">
    <citation type="submission" date="2019-08" db="EMBL/GenBank/DDBJ databases">
        <authorList>
            <person name="Kucharzyk K."/>
            <person name="Murdoch R.W."/>
            <person name="Higgins S."/>
            <person name="Loffler F."/>
        </authorList>
    </citation>
    <scope>NUCLEOTIDE SEQUENCE</scope>
</reference>
<evidence type="ECO:0000256" key="5">
    <source>
        <dbReference type="ARBA" id="ARBA00022833"/>
    </source>
</evidence>
<evidence type="ECO:0000313" key="8">
    <source>
        <dbReference type="EMBL" id="MPM03471.1"/>
    </source>
</evidence>
<dbReference type="EMBL" id="VSSQ01000956">
    <property type="protein sequence ID" value="MPM03471.1"/>
    <property type="molecule type" value="Genomic_DNA"/>
</dbReference>
<dbReference type="EC" id="3.4.24.-" evidence="8"/>
<dbReference type="Pfam" id="PF01432">
    <property type="entry name" value="Peptidase_M3"/>
    <property type="match status" value="1"/>
</dbReference>
<evidence type="ECO:0000256" key="3">
    <source>
        <dbReference type="ARBA" id="ARBA00022723"/>
    </source>
</evidence>
<keyword evidence="2" id="KW-0645">Protease</keyword>
<dbReference type="Gene3D" id="1.10.1370.20">
    <property type="entry name" value="Oligoendopeptidase f, C-terminal domain"/>
    <property type="match status" value="1"/>
</dbReference>
<dbReference type="InterPro" id="IPR001567">
    <property type="entry name" value="Pept_M3A_M3B_dom"/>
</dbReference>
<proteinExistence type="predicted"/>
<evidence type="ECO:0000256" key="2">
    <source>
        <dbReference type="ARBA" id="ARBA00022670"/>
    </source>
</evidence>
<dbReference type="SUPFAM" id="SSF55486">
    <property type="entry name" value="Metalloproteases ('zincins'), catalytic domain"/>
    <property type="match status" value="1"/>
</dbReference>
<keyword evidence="6" id="KW-0482">Metalloprotease</keyword>
<accession>A0A644WIX3</accession>
<comment type="caution">
    <text evidence="8">The sequence shown here is derived from an EMBL/GenBank/DDBJ whole genome shotgun (WGS) entry which is preliminary data.</text>
</comment>
<comment type="cofactor">
    <cofactor evidence="1">
        <name>Zn(2+)</name>
        <dbReference type="ChEBI" id="CHEBI:29105"/>
    </cofactor>
</comment>
<dbReference type="GO" id="GO:0004222">
    <property type="term" value="F:metalloendopeptidase activity"/>
    <property type="evidence" value="ECO:0007669"/>
    <property type="project" value="InterPro"/>
</dbReference>
<evidence type="ECO:0000256" key="1">
    <source>
        <dbReference type="ARBA" id="ARBA00001947"/>
    </source>
</evidence>
<dbReference type="GO" id="GO:0006508">
    <property type="term" value="P:proteolysis"/>
    <property type="evidence" value="ECO:0007669"/>
    <property type="project" value="UniProtKB-KW"/>
</dbReference>
<keyword evidence="5" id="KW-0862">Zinc</keyword>